<accession>A0AAN8NZQ3</accession>
<gene>
    <name evidence="2" type="ORF">RUM43_009993</name>
</gene>
<evidence type="ECO:0000313" key="3">
    <source>
        <dbReference type="Proteomes" id="UP001372834"/>
    </source>
</evidence>
<reference evidence="2 3" key="1">
    <citation type="submission" date="2023-10" db="EMBL/GenBank/DDBJ databases">
        <title>Genomes of two closely related lineages of the louse Polyplax serrata with different host specificities.</title>
        <authorList>
            <person name="Martinu J."/>
            <person name="Tarabai H."/>
            <person name="Stefka J."/>
            <person name="Hypsa V."/>
        </authorList>
    </citation>
    <scope>NUCLEOTIDE SEQUENCE [LARGE SCALE GENOMIC DNA]</scope>
    <source>
        <strain evidence="2">HR10_N</strain>
    </source>
</reference>
<evidence type="ECO:0000256" key="1">
    <source>
        <dbReference type="SAM" id="SignalP"/>
    </source>
</evidence>
<proteinExistence type="predicted"/>
<dbReference type="Proteomes" id="UP001372834">
    <property type="component" value="Unassembled WGS sequence"/>
</dbReference>
<organism evidence="2 3">
    <name type="scientific">Polyplax serrata</name>
    <name type="common">Common mouse louse</name>
    <dbReference type="NCBI Taxonomy" id="468196"/>
    <lineage>
        <taxon>Eukaryota</taxon>
        <taxon>Metazoa</taxon>
        <taxon>Ecdysozoa</taxon>
        <taxon>Arthropoda</taxon>
        <taxon>Hexapoda</taxon>
        <taxon>Insecta</taxon>
        <taxon>Pterygota</taxon>
        <taxon>Neoptera</taxon>
        <taxon>Paraneoptera</taxon>
        <taxon>Psocodea</taxon>
        <taxon>Troctomorpha</taxon>
        <taxon>Phthiraptera</taxon>
        <taxon>Anoplura</taxon>
        <taxon>Polyplacidae</taxon>
        <taxon>Polyplax</taxon>
    </lineage>
</organism>
<dbReference type="AlphaFoldDB" id="A0AAN8NZQ3"/>
<keyword evidence="1" id="KW-0732">Signal</keyword>
<evidence type="ECO:0000313" key="2">
    <source>
        <dbReference type="EMBL" id="KAK6636333.1"/>
    </source>
</evidence>
<feature type="chain" id="PRO_5042878677" evidence="1">
    <location>
        <begin position="28"/>
        <end position="111"/>
    </location>
</feature>
<name>A0AAN8NZQ3_POLSC</name>
<sequence length="111" mass="12317">MKFIGLSSAAFLFVCCTVALTLSTCAAEQGDDHPILTDILKFVVSYFNTGSAVVKSEGLERLMGSIFGNDTWEVDINFYYKHKDTDCNISVRVNEDSVRIDKLQCLPVRGI</sequence>
<feature type="signal peptide" evidence="1">
    <location>
        <begin position="1"/>
        <end position="27"/>
    </location>
</feature>
<protein>
    <submittedName>
        <fullName evidence="2">Uncharacterized protein</fullName>
    </submittedName>
</protein>
<comment type="caution">
    <text evidence="2">The sequence shown here is derived from an EMBL/GenBank/DDBJ whole genome shotgun (WGS) entry which is preliminary data.</text>
</comment>
<dbReference type="EMBL" id="JAWJWE010000004">
    <property type="protein sequence ID" value="KAK6636333.1"/>
    <property type="molecule type" value="Genomic_DNA"/>
</dbReference>